<comment type="caution">
    <text evidence="4">The sequence shown here is derived from an EMBL/GenBank/DDBJ whole genome shotgun (WGS) entry which is preliminary data.</text>
</comment>
<dbReference type="OrthoDB" id="7480422at2759"/>
<name>A0A815JXH4_ADIRI</name>
<evidence type="ECO:0000256" key="2">
    <source>
        <dbReference type="SAM" id="Phobius"/>
    </source>
</evidence>
<sequence>MKLEKQAETTMKIQEEYANNNLLPVNVNKTKAMLVHDIVAPQYPKIKYKENKIEFVKRFKYLGVEITTKLGWGIYIEKRLKKARKIFNALRIIFTKIPIYLYKMRRKLCLAYGLPQIIWLFSCWFFYTEIQQRDIDHLYCSGLQLVYNLTQWDDLTVYIITRESSLSDYLFKYWTKFNAHLNKSPEANLYQQTFSAYLAAKTPQRAWYLSMGLRKNDKYVVRFSKRARHSKIDVSNFLIDHHQQYGRFRLDSASFLAPDSGRKFRGSIRPVPDGFRLKNPTPRKSSESKLNRSEPTGSQ</sequence>
<dbReference type="AlphaFoldDB" id="A0A815JXH4"/>
<accession>A0A815JXH4</accession>
<reference evidence="4" key="1">
    <citation type="submission" date="2021-02" db="EMBL/GenBank/DDBJ databases">
        <authorList>
            <person name="Nowell W R."/>
        </authorList>
    </citation>
    <scope>NUCLEOTIDE SEQUENCE</scope>
</reference>
<dbReference type="EMBL" id="CAJNOR010001464">
    <property type="protein sequence ID" value="CAF1147804.1"/>
    <property type="molecule type" value="Genomic_DNA"/>
</dbReference>
<organism evidence="4 6">
    <name type="scientific">Adineta ricciae</name>
    <name type="common">Rotifer</name>
    <dbReference type="NCBI Taxonomy" id="249248"/>
    <lineage>
        <taxon>Eukaryota</taxon>
        <taxon>Metazoa</taxon>
        <taxon>Spiralia</taxon>
        <taxon>Gnathifera</taxon>
        <taxon>Rotifera</taxon>
        <taxon>Eurotatoria</taxon>
        <taxon>Bdelloidea</taxon>
        <taxon>Adinetida</taxon>
        <taxon>Adinetidae</taxon>
        <taxon>Adineta</taxon>
    </lineage>
</organism>
<evidence type="ECO:0000313" key="4">
    <source>
        <dbReference type="EMBL" id="CAF1387536.1"/>
    </source>
</evidence>
<evidence type="ECO:0000256" key="1">
    <source>
        <dbReference type="SAM" id="MobiDB-lite"/>
    </source>
</evidence>
<dbReference type="Proteomes" id="UP000663852">
    <property type="component" value="Unassembled WGS sequence"/>
</dbReference>
<dbReference type="EMBL" id="CAJNOJ010000307">
    <property type="protein sequence ID" value="CAF1387536.1"/>
    <property type="molecule type" value="Genomic_DNA"/>
</dbReference>
<feature type="region of interest" description="Disordered" evidence="1">
    <location>
        <begin position="266"/>
        <end position="299"/>
    </location>
</feature>
<evidence type="ECO:0000313" key="3">
    <source>
        <dbReference type="EMBL" id="CAF1147804.1"/>
    </source>
</evidence>
<keyword evidence="2" id="KW-0472">Membrane</keyword>
<keyword evidence="2" id="KW-0812">Transmembrane</keyword>
<keyword evidence="5" id="KW-1185">Reference proteome</keyword>
<proteinExistence type="predicted"/>
<evidence type="ECO:0000313" key="6">
    <source>
        <dbReference type="Proteomes" id="UP000663852"/>
    </source>
</evidence>
<feature type="transmembrane region" description="Helical" evidence="2">
    <location>
        <begin position="108"/>
        <end position="127"/>
    </location>
</feature>
<gene>
    <name evidence="4" type="ORF">EDS130_LOCUS35286</name>
    <name evidence="3" type="ORF">XAT740_LOCUS20781</name>
</gene>
<protein>
    <submittedName>
        <fullName evidence="4">Uncharacterized protein</fullName>
    </submittedName>
</protein>
<evidence type="ECO:0000313" key="5">
    <source>
        <dbReference type="Proteomes" id="UP000663828"/>
    </source>
</evidence>
<dbReference type="Proteomes" id="UP000663828">
    <property type="component" value="Unassembled WGS sequence"/>
</dbReference>
<keyword evidence="2" id="KW-1133">Transmembrane helix</keyword>